<gene>
    <name evidence="2" type="ORF">S01H1_55405</name>
</gene>
<dbReference type="SUPFAM" id="SSF52540">
    <property type="entry name" value="P-loop containing nucleoside triphosphate hydrolases"/>
    <property type="match status" value="1"/>
</dbReference>
<dbReference type="AlphaFoldDB" id="X0WP95"/>
<dbReference type="Pfam" id="PF00071">
    <property type="entry name" value="Ras"/>
    <property type="match status" value="1"/>
</dbReference>
<keyword evidence="1" id="KW-0547">Nucleotide-binding</keyword>
<protein>
    <recommendedName>
        <fullName evidence="3">GTP-binding protein</fullName>
    </recommendedName>
</protein>
<organism evidence="2">
    <name type="scientific">marine sediment metagenome</name>
    <dbReference type="NCBI Taxonomy" id="412755"/>
    <lineage>
        <taxon>unclassified sequences</taxon>
        <taxon>metagenomes</taxon>
        <taxon>ecological metagenomes</taxon>
    </lineage>
</organism>
<dbReference type="GO" id="GO:0003924">
    <property type="term" value="F:GTPase activity"/>
    <property type="evidence" value="ECO:0007669"/>
    <property type="project" value="InterPro"/>
</dbReference>
<dbReference type="PANTHER" id="PTHR47978">
    <property type="match status" value="1"/>
</dbReference>
<evidence type="ECO:0000313" key="2">
    <source>
        <dbReference type="EMBL" id="GAG25027.1"/>
    </source>
</evidence>
<dbReference type="InterPro" id="IPR001806">
    <property type="entry name" value="Small_GTPase"/>
</dbReference>
<dbReference type="SMART" id="SM00175">
    <property type="entry name" value="RAB"/>
    <property type="match status" value="1"/>
</dbReference>
<dbReference type="InterPro" id="IPR027417">
    <property type="entry name" value="P-loop_NTPase"/>
</dbReference>
<feature type="non-terminal residue" evidence="2">
    <location>
        <position position="1"/>
    </location>
</feature>
<dbReference type="PRINTS" id="PR00449">
    <property type="entry name" value="RASTRNSFRMNG"/>
</dbReference>
<dbReference type="GO" id="GO:0005525">
    <property type="term" value="F:GTP binding"/>
    <property type="evidence" value="ECO:0007669"/>
    <property type="project" value="InterPro"/>
</dbReference>
<comment type="caution">
    <text evidence="2">The sequence shown here is derived from an EMBL/GenBank/DDBJ whole genome shotgun (WGS) entry which is preliminary data.</text>
</comment>
<reference evidence="2" key="1">
    <citation type="journal article" date="2014" name="Front. Microbiol.">
        <title>High frequency of phylogenetically diverse reductive dehalogenase-homologous genes in deep subseafloor sedimentary metagenomes.</title>
        <authorList>
            <person name="Kawai M."/>
            <person name="Futagami T."/>
            <person name="Toyoda A."/>
            <person name="Takaki Y."/>
            <person name="Nishi S."/>
            <person name="Hori S."/>
            <person name="Arai W."/>
            <person name="Tsubouchi T."/>
            <person name="Morono Y."/>
            <person name="Uchiyama I."/>
            <person name="Ito T."/>
            <person name="Fujiyama A."/>
            <person name="Inagaki F."/>
            <person name="Takami H."/>
        </authorList>
    </citation>
    <scope>NUCLEOTIDE SEQUENCE</scope>
    <source>
        <strain evidence="2">Expedition CK06-06</strain>
    </source>
</reference>
<proteinExistence type="predicted"/>
<evidence type="ECO:0000256" key="1">
    <source>
        <dbReference type="ARBA" id="ARBA00022741"/>
    </source>
</evidence>
<accession>X0WP95</accession>
<dbReference type="Gene3D" id="3.40.50.300">
    <property type="entry name" value="P-loop containing nucleotide triphosphate hydrolases"/>
    <property type="match status" value="1"/>
</dbReference>
<evidence type="ECO:0008006" key="3">
    <source>
        <dbReference type="Google" id="ProtNLM"/>
    </source>
</evidence>
<dbReference type="EMBL" id="BARS01036012">
    <property type="protein sequence ID" value="GAG25027.1"/>
    <property type="molecule type" value="Genomic_DNA"/>
</dbReference>
<sequence length="216" mass="24288">YSAVQSRAFVGMDGALIVADVTRKETLDSIKTYWLPTLTKVVLDAQLIFLGNKIDLTDDAQCNLDDINEISQKHAVHQVNNSFLTSAKTGENVEEAFIAVAKMMILSRKPADPTRQIFEELLAESVYMDTDRTTLLGVTDTIITEFTKLYGDEDKGMDVLRDQFVKAGIEISNPTKTGMITAIEHLAEELLTITDEEVVNQHKEKWFRMIKDAKDK</sequence>
<name>X0WP95_9ZZZZ</name>
<dbReference type="PROSITE" id="PS51419">
    <property type="entry name" value="RAB"/>
    <property type="match status" value="1"/>
</dbReference>